<evidence type="ECO:0000313" key="1">
    <source>
        <dbReference type="EMBL" id="GBC06520.1"/>
    </source>
</evidence>
<accession>A0A2Z6SA76</accession>
<sequence>MITTQHVELITKCSNEILEGYNPIEWNDAGYGVTITVLYSLSRIKMILNLKSSSLPFTSQPASNFKCEHRLEVVQYQRHSWRKYWQAKGLSPVQKFVNIEVTQCVTFQILEQILHLILANRQERVGNNLCI</sequence>
<dbReference type="EMBL" id="BEXD01004081">
    <property type="protein sequence ID" value="GBC06520.1"/>
    <property type="molecule type" value="Genomic_DNA"/>
</dbReference>
<proteinExistence type="predicted"/>
<name>A0A2Z6SA76_9GLOM</name>
<evidence type="ECO:0000313" key="2">
    <source>
        <dbReference type="Proteomes" id="UP000247702"/>
    </source>
</evidence>
<dbReference type="Proteomes" id="UP000247702">
    <property type="component" value="Unassembled WGS sequence"/>
</dbReference>
<keyword evidence="2" id="KW-1185">Reference proteome</keyword>
<comment type="caution">
    <text evidence="1">The sequence shown here is derived from an EMBL/GenBank/DDBJ whole genome shotgun (WGS) entry which is preliminary data.</text>
</comment>
<organism evidence="1 2">
    <name type="scientific">Rhizophagus clarus</name>
    <dbReference type="NCBI Taxonomy" id="94130"/>
    <lineage>
        <taxon>Eukaryota</taxon>
        <taxon>Fungi</taxon>
        <taxon>Fungi incertae sedis</taxon>
        <taxon>Mucoromycota</taxon>
        <taxon>Glomeromycotina</taxon>
        <taxon>Glomeromycetes</taxon>
        <taxon>Glomerales</taxon>
        <taxon>Glomeraceae</taxon>
        <taxon>Rhizophagus</taxon>
    </lineage>
</organism>
<gene>
    <name evidence="1" type="ORF">RclHR1_00690010</name>
</gene>
<protein>
    <submittedName>
        <fullName evidence="1">Uncharacterized protein</fullName>
    </submittedName>
</protein>
<dbReference type="AlphaFoldDB" id="A0A2Z6SA76"/>
<reference evidence="1 2" key="1">
    <citation type="submission" date="2017-11" db="EMBL/GenBank/DDBJ databases">
        <title>The genome of Rhizophagus clarus HR1 reveals common genetic basis of auxotrophy among arbuscular mycorrhizal fungi.</title>
        <authorList>
            <person name="Kobayashi Y."/>
        </authorList>
    </citation>
    <scope>NUCLEOTIDE SEQUENCE [LARGE SCALE GENOMIC DNA]</scope>
    <source>
        <strain evidence="1 2">HR1</strain>
    </source>
</reference>